<sequence length="45" mass="5090">MTLAIWVVLALVAVGLIASQLLRLRRWLDRAPMPEEKEPPPGEPR</sequence>
<organism evidence="1 2">
    <name type="scientific">Mycolicibacillus parakoreensis</name>
    <dbReference type="NCBI Taxonomy" id="1069221"/>
    <lineage>
        <taxon>Bacteria</taxon>
        <taxon>Bacillati</taxon>
        <taxon>Actinomycetota</taxon>
        <taxon>Actinomycetes</taxon>
        <taxon>Mycobacteriales</taxon>
        <taxon>Mycobacteriaceae</taxon>
        <taxon>Mycolicibacillus</taxon>
    </lineage>
</organism>
<dbReference type="RefSeq" id="WP_240172505.1">
    <property type="nucleotide sequence ID" value="NZ_CP092365.1"/>
</dbReference>
<proteinExistence type="predicted"/>
<dbReference type="Proteomes" id="UP001055200">
    <property type="component" value="Chromosome"/>
</dbReference>
<name>A0ABY3U6E1_9MYCO</name>
<gene>
    <name evidence="1" type="ORF">MIU77_08690</name>
</gene>
<reference evidence="1" key="1">
    <citation type="submission" date="2022-08" db="EMBL/GenBank/DDBJ databases">
        <title>Complete genome sequence of 14 non-tuberculosis mycobacteria type-strains.</title>
        <authorList>
            <person name="Igarashi Y."/>
            <person name="Osugi A."/>
            <person name="Mitarai S."/>
        </authorList>
    </citation>
    <scope>NUCLEOTIDE SEQUENCE</scope>
    <source>
        <strain evidence="1">DSM 45575</strain>
    </source>
</reference>
<dbReference type="EMBL" id="CP092365">
    <property type="protein sequence ID" value="ULN54307.1"/>
    <property type="molecule type" value="Genomic_DNA"/>
</dbReference>
<protein>
    <submittedName>
        <fullName evidence="1">Uncharacterized protein</fullName>
    </submittedName>
</protein>
<keyword evidence="2" id="KW-1185">Reference proteome</keyword>
<accession>A0ABY3U6E1</accession>
<evidence type="ECO:0000313" key="1">
    <source>
        <dbReference type="EMBL" id="ULN54307.1"/>
    </source>
</evidence>
<evidence type="ECO:0000313" key="2">
    <source>
        <dbReference type="Proteomes" id="UP001055200"/>
    </source>
</evidence>